<keyword evidence="2" id="KW-1185">Reference proteome</keyword>
<accession>A0AA39Y1Z6</accession>
<name>A0AA39Y1Z6_9PEZI</name>
<evidence type="ECO:0000313" key="2">
    <source>
        <dbReference type="Proteomes" id="UP001174936"/>
    </source>
</evidence>
<sequence length="213" mass="23541">MSRISSHTSRDGVIFSCTCLWYHPAVTHALKSRVWPSSHLGARPRRMARRCVSRQAGTSTAMAGRENSPSFSAVILQRKVTSLLSWLLRGGMPPQRDISRSNMDLTAVNTAVPPPARRMASSWAMSTDISLASSWMAPRVWPAARYVSLLAATVVMSAGRTRRVHARAAANCEAEQISEMAETSEAKREVSNLPFCRREEPAAMALKRRATCW</sequence>
<comment type="caution">
    <text evidence="1">The sequence shown here is derived from an EMBL/GenBank/DDBJ whole genome shotgun (WGS) entry which is preliminary data.</text>
</comment>
<organism evidence="1 2">
    <name type="scientific">Cercophora newfieldiana</name>
    <dbReference type="NCBI Taxonomy" id="92897"/>
    <lineage>
        <taxon>Eukaryota</taxon>
        <taxon>Fungi</taxon>
        <taxon>Dikarya</taxon>
        <taxon>Ascomycota</taxon>
        <taxon>Pezizomycotina</taxon>
        <taxon>Sordariomycetes</taxon>
        <taxon>Sordariomycetidae</taxon>
        <taxon>Sordariales</taxon>
        <taxon>Lasiosphaeriaceae</taxon>
        <taxon>Cercophora</taxon>
    </lineage>
</organism>
<gene>
    <name evidence="1" type="ORF">B0T16DRAFT_416905</name>
</gene>
<dbReference type="Proteomes" id="UP001174936">
    <property type="component" value="Unassembled WGS sequence"/>
</dbReference>
<proteinExistence type="predicted"/>
<reference evidence="1" key="1">
    <citation type="submission" date="2023-06" db="EMBL/GenBank/DDBJ databases">
        <title>Genome-scale phylogeny and comparative genomics of the fungal order Sordariales.</title>
        <authorList>
            <consortium name="Lawrence Berkeley National Laboratory"/>
            <person name="Hensen N."/>
            <person name="Bonometti L."/>
            <person name="Westerberg I."/>
            <person name="Brannstrom I.O."/>
            <person name="Guillou S."/>
            <person name="Cros-Aarteil S."/>
            <person name="Calhoun S."/>
            <person name="Haridas S."/>
            <person name="Kuo A."/>
            <person name="Mondo S."/>
            <person name="Pangilinan J."/>
            <person name="Riley R."/>
            <person name="Labutti K."/>
            <person name="Andreopoulos B."/>
            <person name="Lipzen A."/>
            <person name="Chen C."/>
            <person name="Yanf M."/>
            <person name="Daum C."/>
            <person name="Ng V."/>
            <person name="Clum A."/>
            <person name="Steindorff A."/>
            <person name="Ohm R."/>
            <person name="Martin F."/>
            <person name="Silar P."/>
            <person name="Natvig D."/>
            <person name="Lalanne C."/>
            <person name="Gautier V."/>
            <person name="Ament-Velasquez S.L."/>
            <person name="Kruys A."/>
            <person name="Hutchinson M.I."/>
            <person name="Powell A.J."/>
            <person name="Barry K."/>
            <person name="Miller A.N."/>
            <person name="Grigoriev I.V."/>
            <person name="Debuchy R."/>
            <person name="Gladieux P."/>
            <person name="Thoren M.H."/>
            <person name="Johannesson H."/>
        </authorList>
    </citation>
    <scope>NUCLEOTIDE SEQUENCE</scope>
    <source>
        <strain evidence="1">SMH2532-1</strain>
    </source>
</reference>
<protein>
    <submittedName>
        <fullName evidence="1">Uncharacterized protein</fullName>
    </submittedName>
</protein>
<dbReference type="EMBL" id="JAULSV010000005">
    <property type="protein sequence ID" value="KAK0643945.1"/>
    <property type="molecule type" value="Genomic_DNA"/>
</dbReference>
<dbReference type="AlphaFoldDB" id="A0AA39Y1Z6"/>
<evidence type="ECO:0000313" key="1">
    <source>
        <dbReference type="EMBL" id="KAK0643945.1"/>
    </source>
</evidence>